<dbReference type="PANTHER" id="PTHR33564">
    <property type="entry name" value="TRANSMEMBRANE PROTEIN"/>
    <property type="match status" value="1"/>
</dbReference>
<accession>A0ABU6YY89</accession>
<dbReference type="Proteomes" id="UP001341840">
    <property type="component" value="Unassembled WGS sequence"/>
</dbReference>
<organism evidence="1 2">
    <name type="scientific">Stylosanthes scabra</name>
    <dbReference type="NCBI Taxonomy" id="79078"/>
    <lineage>
        <taxon>Eukaryota</taxon>
        <taxon>Viridiplantae</taxon>
        <taxon>Streptophyta</taxon>
        <taxon>Embryophyta</taxon>
        <taxon>Tracheophyta</taxon>
        <taxon>Spermatophyta</taxon>
        <taxon>Magnoliopsida</taxon>
        <taxon>eudicotyledons</taxon>
        <taxon>Gunneridae</taxon>
        <taxon>Pentapetalae</taxon>
        <taxon>rosids</taxon>
        <taxon>fabids</taxon>
        <taxon>Fabales</taxon>
        <taxon>Fabaceae</taxon>
        <taxon>Papilionoideae</taxon>
        <taxon>50 kb inversion clade</taxon>
        <taxon>dalbergioids sensu lato</taxon>
        <taxon>Dalbergieae</taxon>
        <taxon>Pterocarpus clade</taxon>
        <taxon>Stylosanthes</taxon>
    </lineage>
</organism>
<evidence type="ECO:0000313" key="1">
    <source>
        <dbReference type="EMBL" id="MED6214731.1"/>
    </source>
</evidence>
<comment type="caution">
    <text evidence="1">The sequence shown here is derived from an EMBL/GenBank/DDBJ whole genome shotgun (WGS) entry which is preliminary data.</text>
</comment>
<keyword evidence="2" id="KW-1185">Reference proteome</keyword>
<gene>
    <name evidence="1" type="ORF">PIB30_106119</name>
</gene>
<sequence length="122" mass="14689">MESSMRFGIMTVFAVSGSMVLLIHQVHKHMLKNFMEKFECEICGYQNGHKTFDESLKKHHKKKKVRFSKYVLEFPPIENNKQHIMKKDEEVLVGERVQKWRCEELKDTMPYNMYRGILKHRN</sequence>
<name>A0ABU6YY89_9FABA</name>
<dbReference type="PANTHER" id="PTHR33564:SF8">
    <property type="entry name" value="TRANSMEMBRANE PROTEIN"/>
    <property type="match status" value="1"/>
</dbReference>
<proteinExistence type="predicted"/>
<reference evidence="1 2" key="1">
    <citation type="journal article" date="2023" name="Plants (Basel)">
        <title>Bridging the Gap: Combining Genomics and Transcriptomics Approaches to Understand Stylosanthes scabra, an Orphan Legume from the Brazilian Caatinga.</title>
        <authorList>
            <person name="Ferreira-Neto J.R.C."/>
            <person name="da Silva M.D."/>
            <person name="Binneck E."/>
            <person name="de Melo N.F."/>
            <person name="da Silva R.H."/>
            <person name="de Melo A.L.T.M."/>
            <person name="Pandolfi V."/>
            <person name="Bustamante F.O."/>
            <person name="Brasileiro-Vidal A.C."/>
            <person name="Benko-Iseppon A.M."/>
        </authorList>
    </citation>
    <scope>NUCLEOTIDE SEQUENCE [LARGE SCALE GENOMIC DNA]</scope>
    <source>
        <tissue evidence="1">Leaves</tissue>
    </source>
</reference>
<dbReference type="EMBL" id="JASCZI010245748">
    <property type="protein sequence ID" value="MED6214731.1"/>
    <property type="molecule type" value="Genomic_DNA"/>
</dbReference>
<protein>
    <submittedName>
        <fullName evidence="1">Uncharacterized protein</fullName>
    </submittedName>
</protein>
<evidence type="ECO:0000313" key="2">
    <source>
        <dbReference type="Proteomes" id="UP001341840"/>
    </source>
</evidence>